<dbReference type="GO" id="GO:0051607">
    <property type="term" value="P:defense response to virus"/>
    <property type="evidence" value="ECO:0007669"/>
    <property type="project" value="UniProtKB-KW"/>
</dbReference>
<keyword evidence="3 8" id="KW-0812">Transmembrane</keyword>
<proteinExistence type="predicted"/>
<dbReference type="InterPro" id="IPR043760">
    <property type="entry name" value="PycTM_dom"/>
</dbReference>
<name>A0A9W6JRZ9_9HYPH</name>
<keyword evidence="5 8" id="KW-1133">Transmembrane helix</keyword>
<keyword evidence="4" id="KW-0547">Nucleotide-binding</keyword>
<dbReference type="Pfam" id="PF18967">
    <property type="entry name" value="PycTM"/>
    <property type="match status" value="1"/>
</dbReference>
<dbReference type="AlphaFoldDB" id="A0A9W6JRZ9"/>
<keyword evidence="2" id="KW-1003">Cell membrane</keyword>
<protein>
    <recommendedName>
        <fullName evidence="9">Pycsar effector protein domain-containing protein</fullName>
    </recommendedName>
</protein>
<dbReference type="GO" id="GO:0000166">
    <property type="term" value="F:nucleotide binding"/>
    <property type="evidence" value="ECO:0007669"/>
    <property type="project" value="UniProtKB-KW"/>
</dbReference>
<dbReference type="Proteomes" id="UP001143309">
    <property type="component" value="Unassembled WGS sequence"/>
</dbReference>
<evidence type="ECO:0000256" key="7">
    <source>
        <dbReference type="ARBA" id="ARBA00023136"/>
    </source>
</evidence>
<gene>
    <name evidence="10" type="ORF">GCM10008174_32870</name>
</gene>
<reference evidence="10" key="2">
    <citation type="submission" date="2023-01" db="EMBL/GenBank/DDBJ databases">
        <authorList>
            <person name="Sun Q."/>
            <person name="Evtushenko L."/>
        </authorList>
    </citation>
    <scope>NUCLEOTIDE SEQUENCE</scope>
    <source>
        <strain evidence="10">VKM B-2748</strain>
    </source>
</reference>
<evidence type="ECO:0000259" key="9">
    <source>
        <dbReference type="Pfam" id="PF18967"/>
    </source>
</evidence>
<evidence type="ECO:0000256" key="6">
    <source>
        <dbReference type="ARBA" id="ARBA00023118"/>
    </source>
</evidence>
<feature type="transmembrane region" description="Helical" evidence="8">
    <location>
        <begin position="35"/>
        <end position="50"/>
    </location>
</feature>
<dbReference type="GO" id="GO:0005886">
    <property type="term" value="C:plasma membrane"/>
    <property type="evidence" value="ECO:0007669"/>
    <property type="project" value="UniProtKB-SubCell"/>
</dbReference>
<evidence type="ECO:0000256" key="1">
    <source>
        <dbReference type="ARBA" id="ARBA00004236"/>
    </source>
</evidence>
<keyword evidence="11" id="KW-1185">Reference proteome</keyword>
<evidence type="ECO:0000256" key="2">
    <source>
        <dbReference type="ARBA" id="ARBA00022475"/>
    </source>
</evidence>
<feature type="transmembrane region" description="Helical" evidence="8">
    <location>
        <begin position="146"/>
        <end position="167"/>
    </location>
</feature>
<organism evidence="10 11">
    <name type="scientific">Methylopila turkensis</name>
    <dbReference type="NCBI Taxonomy" id="1437816"/>
    <lineage>
        <taxon>Bacteria</taxon>
        <taxon>Pseudomonadati</taxon>
        <taxon>Pseudomonadota</taxon>
        <taxon>Alphaproteobacteria</taxon>
        <taxon>Hyphomicrobiales</taxon>
        <taxon>Methylopilaceae</taxon>
        <taxon>Methylopila</taxon>
    </lineage>
</organism>
<comment type="subcellular location">
    <subcellularLocation>
        <location evidence="1">Cell membrane</location>
    </subcellularLocation>
</comment>
<accession>A0A9W6JRZ9</accession>
<feature type="domain" description="Pycsar effector protein" evidence="9">
    <location>
        <begin position="17"/>
        <end position="160"/>
    </location>
</feature>
<keyword evidence="6" id="KW-0051">Antiviral defense</keyword>
<evidence type="ECO:0000256" key="3">
    <source>
        <dbReference type="ARBA" id="ARBA00022692"/>
    </source>
</evidence>
<evidence type="ECO:0000313" key="11">
    <source>
        <dbReference type="Proteomes" id="UP001143309"/>
    </source>
</evidence>
<evidence type="ECO:0000256" key="4">
    <source>
        <dbReference type="ARBA" id="ARBA00022741"/>
    </source>
</evidence>
<dbReference type="EMBL" id="BSFL01000004">
    <property type="protein sequence ID" value="GLK81546.1"/>
    <property type="molecule type" value="Genomic_DNA"/>
</dbReference>
<dbReference type="RefSeq" id="WP_271202030.1">
    <property type="nucleotide sequence ID" value="NZ_BSFL01000004.1"/>
</dbReference>
<keyword evidence="7 8" id="KW-0472">Membrane</keyword>
<evidence type="ECO:0000313" key="10">
    <source>
        <dbReference type="EMBL" id="GLK81546.1"/>
    </source>
</evidence>
<reference evidence="10" key="1">
    <citation type="journal article" date="2014" name="Int. J. Syst. Evol. Microbiol.">
        <title>Complete genome sequence of Corynebacterium casei LMG S-19264T (=DSM 44701T), isolated from a smear-ripened cheese.</title>
        <authorList>
            <consortium name="US DOE Joint Genome Institute (JGI-PGF)"/>
            <person name="Walter F."/>
            <person name="Albersmeier A."/>
            <person name="Kalinowski J."/>
            <person name="Ruckert C."/>
        </authorList>
    </citation>
    <scope>NUCLEOTIDE SEQUENCE</scope>
    <source>
        <strain evidence="10">VKM B-2748</strain>
    </source>
</reference>
<evidence type="ECO:0000256" key="5">
    <source>
        <dbReference type="ARBA" id="ARBA00022989"/>
    </source>
</evidence>
<sequence length="168" mass="18098">MTPDQTAEEPAADLAYLQKINDVFYDQLKVADQKATYIMTIIVFLLVWSPDVRKLFFWRGHGVELTAASLLSLALVAALLTALAAALAVVTPRRRRGGAALFWGAWPQARAEVERITATADRAAIAASYADNAQNLAALCRLKYRFVTLAFGALIVALAAHGGLVVLG</sequence>
<evidence type="ECO:0000256" key="8">
    <source>
        <dbReference type="SAM" id="Phobius"/>
    </source>
</evidence>
<comment type="caution">
    <text evidence="10">The sequence shown here is derived from an EMBL/GenBank/DDBJ whole genome shotgun (WGS) entry which is preliminary data.</text>
</comment>
<feature type="transmembrane region" description="Helical" evidence="8">
    <location>
        <begin position="70"/>
        <end position="90"/>
    </location>
</feature>